<dbReference type="NCBIfam" id="NF009489">
    <property type="entry name" value="PRK12851.1"/>
    <property type="match status" value="1"/>
</dbReference>
<proteinExistence type="inferred from homology"/>
<evidence type="ECO:0000313" key="9">
    <source>
        <dbReference type="Proteomes" id="UP000236286"/>
    </source>
</evidence>
<dbReference type="NCBIfam" id="NF009488">
    <property type="entry name" value="PRK12850.1"/>
    <property type="match status" value="1"/>
</dbReference>
<protein>
    <submittedName>
        <fullName evidence="8">Molecular chaperone GroEL</fullName>
    </submittedName>
</protein>
<evidence type="ECO:0000256" key="2">
    <source>
        <dbReference type="ARBA" id="ARBA00008020"/>
    </source>
</evidence>
<dbReference type="NCBIfam" id="NF000592">
    <property type="entry name" value="PRK00013.1"/>
    <property type="match status" value="1"/>
</dbReference>
<accession>A0A2J7TD60</accession>
<dbReference type="Gene3D" id="3.30.260.10">
    <property type="entry name" value="TCP-1-like chaperonin intermediate domain"/>
    <property type="match status" value="1"/>
</dbReference>
<dbReference type="Pfam" id="PF00118">
    <property type="entry name" value="Cpn60_TCP1"/>
    <property type="match status" value="1"/>
</dbReference>
<dbReference type="AlphaFoldDB" id="A0A2J7TD60"/>
<evidence type="ECO:0000256" key="6">
    <source>
        <dbReference type="ARBA" id="ARBA00023186"/>
    </source>
</evidence>
<dbReference type="InterPro" id="IPR001844">
    <property type="entry name" value="Cpn60/GroEL"/>
</dbReference>
<dbReference type="InterPro" id="IPR027410">
    <property type="entry name" value="TCP-1-like_intermed_sf"/>
</dbReference>
<dbReference type="InterPro" id="IPR027413">
    <property type="entry name" value="GROEL-like_equatorial_sf"/>
</dbReference>
<dbReference type="InterPro" id="IPR027409">
    <property type="entry name" value="GroEL-like_apical_dom_sf"/>
</dbReference>
<dbReference type="Proteomes" id="UP000236286">
    <property type="component" value="Unassembled WGS sequence"/>
</dbReference>
<dbReference type="EMBL" id="PDZR01000026">
    <property type="protein sequence ID" value="PNG24689.1"/>
    <property type="molecule type" value="Genomic_DNA"/>
</dbReference>
<evidence type="ECO:0000313" key="8">
    <source>
        <dbReference type="EMBL" id="PNG24689.1"/>
    </source>
</evidence>
<keyword evidence="6" id="KW-0143">Chaperone</keyword>
<dbReference type="PRINTS" id="PR00304">
    <property type="entry name" value="TCOMPLEXTCP1"/>
</dbReference>
<dbReference type="GO" id="GO:0005524">
    <property type="term" value="F:ATP binding"/>
    <property type="evidence" value="ECO:0007669"/>
    <property type="project" value="UniProtKB-KW"/>
</dbReference>
<dbReference type="NCBIfam" id="NF009487">
    <property type="entry name" value="PRK12849.1"/>
    <property type="match status" value="1"/>
</dbReference>
<dbReference type="SUPFAM" id="SSF52029">
    <property type="entry name" value="GroEL apical domain-like"/>
    <property type="match status" value="1"/>
</dbReference>
<comment type="similarity">
    <text evidence="1">Belongs to the chaperonin (HSP60) family.</text>
</comment>
<name>A0A2J7TD60_METSI</name>
<evidence type="ECO:0000256" key="4">
    <source>
        <dbReference type="ARBA" id="ARBA00022741"/>
    </source>
</evidence>
<comment type="caution">
    <text evidence="8">The sequence shown here is derived from an EMBL/GenBank/DDBJ whole genome shotgun (WGS) entry which is preliminary data.</text>
</comment>
<dbReference type="GO" id="GO:0140662">
    <property type="term" value="F:ATP-dependent protein folding chaperone"/>
    <property type="evidence" value="ECO:0007669"/>
    <property type="project" value="InterPro"/>
</dbReference>
<comment type="similarity">
    <text evidence="2">Belongs to the TCP-1 chaperonin family.</text>
</comment>
<dbReference type="GO" id="GO:0016853">
    <property type="term" value="F:isomerase activity"/>
    <property type="evidence" value="ECO:0007669"/>
    <property type="project" value="UniProtKB-KW"/>
</dbReference>
<dbReference type="InterPro" id="IPR017998">
    <property type="entry name" value="Chaperone_TCP-1"/>
</dbReference>
<dbReference type="GO" id="GO:0042026">
    <property type="term" value="P:protein refolding"/>
    <property type="evidence" value="ECO:0007669"/>
    <property type="project" value="InterPro"/>
</dbReference>
<dbReference type="PANTHER" id="PTHR45633">
    <property type="entry name" value="60 KDA HEAT SHOCK PROTEIN, MITOCHONDRIAL"/>
    <property type="match status" value="1"/>
</dbReference>
<dbReference type="SUPFAM" id="SSF48592">
    <property type="entry name" value="GroEL equatorial domain-like"/>
    <property type="match status" value="1"/>
</dbReference>
<dbReference type="RefSeq" id="WP_102844994.1">
    <property type="nucleotide sequence ID" value="NZ_PDZR01000026.1"/>
</dbReference>
<evidence type="ECO:0000256" key="5">
    <source>
        <dbReference type="ARBA" id="ARBA00022840"/>
    </source>
</evidence>
<dbReference type="InterPro" id="IPR002423">
    <property type="entry name" value="Cpn60/GroEL/TCP-1"/>
</dbReference>
<dbReference type="SUPFAM" id="SSF54849">
    <property type="entry name" value="GroEL-intermediate domain like"/>
    <property type="match status" value="2"/>
</dbReference>
<dbReference type="CDD" id="cd03344">
    <property type="entry name" value="GroEL"/>
    <property type="match status" value="1"/>
</dbReference>
<keyword evidence="7" id="KW-0413">Isomerase</keyword>
<sequence>MAKDIRYGDTVRRKMLAGANLLADAVQVTLGPRGRNVVIQHRTAGILPVITKDGVTVARSIAVDDRFESAGINMFKEMAGRVSKECGDGTTTTIVLARFIARKVLRAMSSGLDPNGLRTGLELATQTAVEDLKRRAKSCADERSIVHIAATASNGDLSVGEMLAAAFKKVGPNGIVNVSLGNGTSDEITFQEGAHWEQGWLSPYFMTDKTRRIAELTNPYVLLYDRPIKQFDALIPILDQVRQAEGSLLIIADDVEEAALGGILLNHIRCVLKAVAVKPPAYGDRRKETLADLACLLGGRAILEGNGDELSHVKLADLGRASRAEITESETTLFGGAGDADKIAERVHALLFETERLQKNDRGSPTGKLHDLEEFDERIGNLSSVTATIHVGGDTETEMKERLQRVENARNAVAAALAEGGLPGGGAGLLRCRKALSGLSSTDIAVRHGIQIIADAVGEPLRRIADNSGKDALAVAYETLASSDEAFGFDVRAGRLGDLFEAGVIDPLRVTRLALQYAAITASTLMTTECVVANLPPDDPTFGYTGEWAAATREDPRL</sequence>
<gene>
    <name evidence="8" type="ORF">CR492_17350</name>
</gene>
<keyword evidence="4" id="KW-0547">Nucleotide-binding</keyword>
<keyword evidence="5" id="KW-0067">ATP-binding</keyword>
<dbReference type="OrthoDB" id="9766614at2"/>
<evidence type="ECO:0000256" key="1">
    <source>
        <dbReference type="ARBA" id="ARBA00006607"/>
    </source>
</evidence>
<evidence type="ECO:0000256" key="3">
    <source>
        <dbReference type="ARBA" id="ARBA00022490"/>
    </source>
</evidence>
<dbReference type="Gene3D" id="1.10.560.10">
    <property type="entry name" value="GroEL-like equatorial domain"/>
    <property type="match status" value="1"/>
</dbReference>
<evidence type="ECO:0000256" key="7">
    <source>
        <dbReference type="ARBA" id="ARBA00023235"/>
    </source>
</evidence>
<keyword evidence="3" id="KW-0963">Cytoplasm</keyword>
<dbReference type="Gene3D" id="3.50.7.10">
    <property type="entry name" value="GroEL"/>
    <property type="match status" value="1"/>
</dbReference>
<reference evidence="8 9" key="1">
    <citation type="submission" date="2017-10" db="EMBL/GenBank/DDBJ databases">
        <title>Genome announcement of Methylocella silvestris TVC from permafrost.</title>
        <authorList>
            <person name="Wang J."/>
            <person name="Geng K."/>
            <person name="Ul-Haque F."/>
            <person name="Crombie A.T."/>
            <person name="Street L.E."/>
            <person name="Wookey P.A."/>
            <person name="Murrell J.C."/>
            <person name="Pratscher J."/>
        </authorList>
    </citation>
    <scope>NUCLEOTIDE SEQUENCE [LARGE SCALE GENOMIC DNA]</scope>
    <source>
        <strain evidence="8 9">TVC</strain>
    </source>
</reference>
<dbReference type="FunFam" id="3.50.7.10:FF:000001">
    <property type="entry name" value="60 kDa chaperonin"/>
    <property type="match status" value="1"/>
</dbReference>
<organism evidence="8 9">
    <name type="scientific">Methylocella silvestris</name>
    <dbReference type="NCBI Taxonomy" id="199596"/>
    <lineage>
        <taxon>Bacteria</taxon>
        <taxon>Pseudomonadati</taxon>
        <taxon>Pseudomonadota</taxon>
        <taxon>Alphaproteobacteria</taxon>
        <taxon>Hyphomicrobiales</taxon>
        <taxon>Beijerinckiaceae</taxon>
        <taxon>Methylocella</taxon>
    </lineage>
</organism>